<feature type="region of interest" description="Disordered" evidence="1">
    <location>
        <begin position="110"/>
        <end position="133"/>
    </location>
</feature>
<proteinExistence type="predicted"/>
<dbReference type="NCBIfam" id="TIGR02246">
    <property type="entry name" value="SgcJ/EcaC family oxidoreductase"/>
    <property type="match status" value="1"/>
</dbReference>
<comment type="caution">
    <text evidence="2">The sequence shown here is derived from an EMBL/GenBank/DDBJ whole genome shotgun (WGS) entry which is preliminary data.</text>
</comment>
<dbReference type="InterPro" id="IPR011944">
    <property type="entry name" value="Steroid_delta5-4_isomerase"/>
</dbReference>
<accession>A0ABT1LNG2</accession>
<dbReference type="InterPro" id="IPR032710">
    <property type="entry name" value="NTF2-like_dom_sf"/>
</dbReference>
<evidence type="ECO:0000313" key="2">
    <source>
        <dbReference type="EMBL" id="MCP8999341.1"/>
    </source>
</evidence>
<sequence>MPRNPREIAEEFAAAWNAVDPEALAALFVEDADFVNVVGLWWTNRHQIRENHAIGSHQFHSHPPTERRVARRKRPKHRYRPRHAHAPFLRRRTCPGDLLVAGTFQTDNVGVSDADDSTDRHRLCNDHTIDHTH</sequence>
<evidence type="ECO:0000256" key="1">
    <source>
        <dbReference type="SAM" id="MobiDB-lite"/>
    </source>
</evidence>
<gene>
    <name evidence="2" type="ORF">NFC73_06250</name>
</gene>
<dbReference type="RefSeq" id="WP_254748560.1">
    <property type="nucleotide sequence ID" value="NZ_JANCLV010000003.1"/>
</dbReference>
<feature type="region of interest" description="Disordered" evidence="1">
    <location>
        <begin position="53"/>
        <end position="85"/>
    </location>
</feature>
<reference evidence="2 3" key="1">
    <citation type="submission" date="2022-06" db="EMBL/GenBank/DDBJ databases">
        <title>Pseudarthrobacter sp. strain RMG13 Genome sequencing and assembly.</title>
        <authorList>
            <person name="Kim I."/>
        </authorList>
    </citation>
    <scope>NUCLEOTIDE SEQUENCE [LARGE SCALE GENOMIC DNA]</scope>
    <source>
        <strain evidence="2 3">RMG13</strain>
    </source>
</reference>
<keyword evidence="3" id="KW-1185">Reference proteome</keyword>
<dbReference type="Proteomes" id="UP001524318">
    <property type="component" value="Unassembled WGS sequence"/>
</dbReference>
<dbReference type="SUPFAM" id="SSF54427">
    <property type="entry name" value="NTF2-like"/>
    <property type="match status" value="1"/>
</dbReference>
<feature type="compositionally biased region" description="Basic and acidic residues" evidence="1">
    <location>
        <begin position="117"/>
        <end position="133"/>
    </location>
</feature>
<organism evidence="2 3">
    <name type="scientific">Pseudarthrobacter humi</name>
    <dbReference type="NCBI Taxonomy" id="2952523"/>
    <lineage>
        <taxon>Bacteria</taxon>
        <taxon>Bacillati</taxon>
        <taxon>Actinomycetota</taxon>
        <taxon>Actinomycetes</taxon>
        <taxon>Micrococcales</taxon>
        <taxon>Micrococcaceae</taxon>
        <taxon>Pseudarthrobacter</taxon>
    </lineage>
</organism>
<dbReference type="Gene3D" id="3.10.450.50">
    <property type="match status" value="1"/>
</dbReference>
<dbReference type="EMBL" id="JANCLV010000003">
    <property type="protein sequence ID" value="MCP8999341.1"/>
    <property type="molecule type" value="Genomic_DNA"/>
</dbReference>
<feature type="compositionally biased region" description="Basic residues" evidence="1">
    <location>
        <begin position="69"/>
        <end position="85"/>
    </location>
</feature>
<name>A0ABT1LNG2_9MICC</name>
<protein>
    <submittedName>
        <fullName evidence="2">SgcJ/EcaC family oxidoreductase</fullName>
    </submittedName>
</protein>
<evidence type="ECO:0000313" key="3">
    <source>
        <dbReference type="Proteomes" id="UP001524318"/>
    </source>
</evidence>